<keyword evidence="11" id="KW-1185">Reference proteome</keyword>
<dbReference type="InterPro" id="IPR036236">
    <property type="entry name" value="Znf_C2H2_sf"/>
</dbReference>
<dbReference type="OrthoDB" id="3437960at2759"/>
<feature type="region of interest" description="Disordered" evidence="8">
    <location>
        <begin position="309"/>
        <end position="336"/>
    </location>
</feature>
<dbReference type="GO" id="GO:0005634">
    <property type="term" value="C:nucleus"/>
    <property type="evidence" value="ECO:0007669"/>
    <property type="project" value="UniProtKB-SubCell"/>
</dbReference>
<feature type="compositionally biased region" description="Low complexity" evidence="8">
    <location>
        <begin position="1"/>
        <end position="27"/>
    </location>
</feature>
<evidence type="ECO:0000256" key="7">
    <source>
        <dbReference type="PROSITE-ProRule" id="PRU00042"/>
    </source>
</evidence>
<dbReference type="FunFam" id="3.30.160.60:FF:000031">
    <property type="entry name" value="GLI family zinc finger 3"/>
    <property type="match status" value="1"/>
</dbReference>
<dbReference type="Proteomes" id="UP000759537">
    <property type="component" value="Unassembled WGS sequence"/>
</dbReference>
<keyword evidence="6" id="KW-0539">Nucleus</keyword>
<keyword evidence="2" id="KW-0479">Metal-binding</keyword>
<evidence type="ECO:0000256" key="2">
    <source>
        <dbReference type="ARBA" id="ARBA00022723"/>
    </source>
</evidence>
<dbReference type="PROSITE" id="PS50157">
    <property type="entry name" value="ZINC_FINGER_C2H2_2"/>
    <property type="match status" value="3"/>
</dbReference>
<feature type="region of interest" description="Disordered" evidence="8">
    <location>
        <begin position="1"/>
        <end position="56"/>
    </location>
</feature>
<dbReference type="GO" id="GO:0000978">
    <property type="term" value="F:RNA polymerase II cis-regulatory region sequence-specific DNA binding"/>
    <property type="evidence" value="ECO:0007669"/>
    <property type="project" value="TreeGrafter"/>
</dbReference>
<evidence type="ECO:0000313" key="11">
    <source>
        <dbReference type="Proteomes" id="UP000759537"/>
    </source>
</evidence>
<evidence type="ECO:0000256" key="3">
    <source>
        <dbReference type="ARBA" id="ARBA00022737"/>
    </source>
</evidence>
<evidence type="ECO:0000256" key="5">
    <source>
        <dbReference type="ARBA" id="ARBA00022833"/>
    </source>
</evidence>
<keyword evidence="3" id="KW-0677">Repeat</keyword>
<evidence type="ECO:0000256" key="8">
    <source>
        <dbReference type="SAM" id="MobiDB-lite"/>
    </source>
</evidence>
<sequence>MARSLSTISPSPGPRSPSFSDDSSSQDGLPSSFPDPHDPANSRPGSPTRQPANARPPLDVVTCQWEDCGDAFDDLSTFIRHLHEDHIGVHKSNYTCEWATCTRRGLPQTSRFALISHLRSHTGEKPFTCELPECDKSFTRSDALAKHMRLQHNVEAGAPGRGGNRKRKRDREEPSRPSVSTATDPTGFSIFKVEPHTPSEMHMPSEPGGTTPAADDYSNGGRSPSPADEGIPSYLMQDRDPATGLIRGRAPDMVKYLVMKAKFSFALEEHSTLLEELRVLRAEECALRQGKDEALDSVMRMEFGPAVDQLLSKAGDPSPQAGSYTPEGHAPPESFL</sequence>
<dbReference type="GO" id="GO:0000981">
    <property type="term" value="F:DNA-binding transcription factor activity, RNA polymerase II-specific"/>
    <property type="evidence" value="ECO:0007669"/>
    <property type="project" value="TreeGrafter"/>
</dbReference>
<dbReference type="SMART" id="SM00355">
    <property type="entry name" value="ZnF_C2H2"/>
    <property type="match status" value="3"/>
</dbReference>
<dbReference type="Gene3D" id="3.30.160.60">
    <property type="entry name" value="Classic Zinc Finger"/>
    <property type="match status" value="3"/>
</dbReference>
<feature type="domain" description="C2H2-type" evidence="9">
    <location>
        <begin position="61"/>
        <end position="91"/>
    </location>
</feature>
<dbReference type="PANTHER" id="PTHR45718:SF4">
    <property type="entry name" value="TRANSCRIPTIONAL ACTIVATOR CUBITUS INTERRUPTUS"/>
    <property type="match status" value="1"/>
</dbReference>
<dbReference type="GO" id="GO:0008270">
    <property type="term" value="F:zinc ion binding"/>
    <property type="evidence" value="ECO:0007669"/>
    <property type="project" value="UniProtKB-KW"/>
</dbReference>
<keyword evidence="4 7" id="KW-0863">Zinc-finger</keyword>
<gene>
    <name evidence="10" type="ORF">DFH94DRAFT_758655</name>
</gene>
<proteinExistence type="predicted"/>
<dbReference type="InterPro" id="IPR056436">
    <property type="entry name" value="Znf-C2H2_ZIC1-5/GLI1-3-like"/>
</dbReference>
<keyword evidence="5" id="KW-0862">Zinc</keyword>
<dbReference type="Pfam" id="PF00096">
    <property type="entry name" value="zf-C2H2"/>
    <property type="match status" value="1"/>
</dbReference>
<evidence type="ECO:0000256" key="6">
    <source>
        <dbReference type="ARBA" id="ARBA00023242"/>
    </source>
</evidence>
<dbReference type="EMBL" id="WHVB01000015">
    <property type="protein sequence ID" value="KAF8476340.1"/>
    <property type="molecule type" value="Genomic_DNA"/>
</dbReference>
<feature type="compositionally biased region" description="Polar residues" evidence="8">
    <location>
        <begin position="177"/>
        <end position="186"/>
    </location>
</feature>
<dbReference type="PANTHER" id="PTHR45718">
    <property type="entry name" value="TRANSCRIPTIONAL ACTIVATOR CUBITUS INTERRUPTUS"/>
    <property type="match status" value="1"/>
</dbReference>
<name>A0A9P5MRR0_9AGAM</name>
<evidence type="ECO:0000256" key="1">
    <source>
        <dbReference type="ARBA" id="ARBA00004123"/>
    </source>
</evidence>
<evidence type="ECO:0000313" key="10">
    <source>
        <dbReference type="EMBL" id="KAF8476340.1"/>
    </source>
</evidence>
<protein>
    <recommendedName>
        <fullName evidence="9">C2H2-type domain-containing protein</fullName>
    </recommendedName>
</protein>
<feature type="domain" description="C2H2-type" evidence="9">
    <location>
        <begin position="127"/>
        <end position="157"/>
    </location>
</feature>
<dbReference type="AlphaFoldDB" id="A0A9P5MRR0"/>
<reference evidence="10" key="2">
    <citation type="journal article" date="2020" name="Nat. Commun.">
        <title>Large-scale genome sequencing of mycorrhizal fungi provides insights into the early evolution of symbiotic traits.</title>
        <authorList>
            <person name="Miyauchi S."/>
            <person name="Kiss E."/>
            <person name="Kuo A."/>
            <person name="Drula E."/>
            <person name="Kohler A."/>
            <person name="Sanchez-Garcia M."/>
            <person name="Morin E."/>
            <person name="Andreopoulos B."/>
            <person name="Barry K.W."/>
            <person name="Bonito G."/>
            <person name="Buee M."/>
            <person name="Carver A."/>
            <person name="Chen C."/>
            <person name="Cichocki N."/>
            <person name="Clum A."/>
            <person name="Culley D."/>
            <person name="Crous P.W."/>
            <person name="Fauchery L."/>
            <person name="Girlanda M."/>
            <person name="Hayes R.D."/>
            <person name="Keri Z."/>
            <person name="LaButti K."/>
            <person name="Lipzen A."/>
            <person name="Lombard V."/>
            <person name="Magnuson J."/>
            <person name="Maillard F."/>
            <person name="Murat C."/>
            <person name="Nolan M."/>
            <person name="Ohm R.A."/>
            <person name="Pangilinan J."/>
            <person name="Pereira M.F."/>
            <person name="Perotto S."/>
            <person name="Peter M."/>
            <person name="Pfister S."/>
            <person name="Riley R."/>
            <person name="Sitrit Y."/>
            <person name="Stielow J.B."/>
            <person name="Szollosi G."/>
            <person name="Zifcakova L."/>
            <person name="Stursova M."/>
            <person name="Spatafora J.W."/>
            <person name="Tedersoo L."/>
            <person name="Vaario L.M."/>
            <person name="Yamada A."/>
            <person name="Yan M."/>
            <person name="Wang P."/>
            <person name="Xu J."/>
            <person name="Bruns T."/>
            <person name="Baldrian P."/>
            <person name="Vilgalys R."/>
            <person name="Dunand C."/>
            <person name="Henrissat B."/>
            <person name="Grigoriev I.V."/>
            <person name="Hibbett D."/>
            <person name="Nagy L.G."/>
            <person name="Martin F.M."/>
        </authorList>
    </citation>
    <scope>NUCLEOTIDE SEQUENCE</scope>
    <source>
        <strain evidence="10">Prilba</strain>
    </source>
</reference>
<evidence type="ECO:0000256" key="4">
    <source>
        <dbReference type="ARBA" id="ARBA00022771"/>
    </source>
</evidence>
<dbReference type="Pfam" id="PF23561">
    <property type="entry name" value="zf-C2H2_15"/>
    <property type="match status" value="1"/>
</dbReference>
<feature type="domain" description="C2H2-type" evidence="9">
    <location>
        <begin position="94"/>
        <end position="126"/>
    </location>
</feature>
<dbReference type="PROSITE" id="PS00028">
    <property type="entry name" value="ZINC_FINGER_C2H2_1"/>
    <property type="match status" value="2"/>
</dbReference>
<organism evidence="10 11">
    <name type="scientific">Russula ochroleuca</name>
    <dbReference type="NCBI Taxonomy" id="152965"/>
    <lineage>
        <taxon>Eukaryota</taxon>
        <taxon>Fungi</taxon>
        <taxon>Dikarya</taxon>
        <taxon>Basidiomycota</taxon>
        <taxon>Agaricomycotina</taxon>
        <taxon>Agaricomycetes</taxon>
        <taxon>Russulales</taxon>
        <taxon>Russulaceae</taxon>
        <taxon>Russula</taxon>
    </lineage>
</organism>
<dbReference type="SUPFAM" id="SSF57667">
    <property type="entry name" value="beta-beta-alpha zinc fingers"/>
    <property type="match status" value="2"/>
</dbReference>
<evidence type="ECO:0000259" key="9">
    <source>
        <dbReference type="PROSITE" id="PS50157"/>
    </source>
</evidence>
<feature type="region of interest" description="Disordered" evidence="8">
    <location>
        <begin position="150"/>
        <end position="237"/>
    </location>
</feature>
<comment type="caution">
    <text evidence="10">The sequence shown here is derived from an EMBL/GenBank/DDBJ whole genome shotgun (WGS) entry which is preliminary data.</text>
</comment>
<reference evidence="10" key="1">
    <citation type="submission" date="2019-10" db="EMBL/GenBank/DDBJ databases">
        <authorList>
            <consortium name="DOE Joint Genome Institute"/>
            <person name="Kuo A."/>
            <person name="Miyauchi S."/>
            <person name="Kiss E."/>
            <person name="Drula E."/>
            <person name="Kohler A."/>
            <person name="Sanchez-Garcia M."/>
            <person name="Andreopoulos B."/>
            <person name="Barry K.W."/>
            <person name="Bonito G."/>
            <person name="Buee M."/>
            <person name="Carver A."/>
            <person name="Chen C."/>
            <person name="Cichocki N."/>
            <person name="Clum A."/>
            <person name="Culley D."/>
            <person name="Crous P.W."/>
            <person name="Fauchery L."/>
            <person name="Girlanda M."/>
            <person name="Hayes R."/>
            <person name="Keri Z."/>
            <person name="LaButti K."/>
            <person name="Lipzen A."/>
            <person name="Lombard V."/>
            <person name="Magnuson J."/>
            <person name="Maillard F."/>
            <person name="Morin E."/>
            <person name="Murat C."/>
            <person name="Nolan M."/>
            <person name="Ohm R."/>
            <person name="Pangilinan J."/>
            <person name="Pereira M."/>
            <person name="Perotto S."/>
            <person name="Peter M."/>
            <person name="Riley R."/>
            <person name="Sitrit Y."/>
            <person name="Stielow B."/>
            <person name="Szollosi G."/>
            <person name="Zifcakova L."/>
            <person name="Stursova M."/>
            <person name="Spatafora J.W."/>
            <person name="Tedersoo L."/>
            <person name="Vaario L.-M."/>
            <person name="Yamada A."/>
            <person name="Yan M."/>
            <person name="Wang P."/>
            <person name="Xu J."/>
            <person name="Bruns T."/>
            <person name="Baldrian P."/>
            <person name="Vilgalys R."/>
            <person name="Henrissat B."/>
            <person name="Grigoriev I.V."/>
            <person name="Hibbett D."/>
            <person name="Nagy L.G."/>
            <person name="Martin F.M."/>
        </authorList>
    </citation>
    <scope>NUCLEOTIDE SEQUENCE</scope>
    <source>
        <strain evidence="10">Prilba</strain>
    </source>
</reference>
<accession>A0A9P5MRR0</accession>
<dbReference type="InterPro" id="IPR043359">
    <property type="entry name" value="GLI-like"/>
</dbReference>
<dbReference type="InterPro" id="IPR013087">
    <property type="entry name" value="Znf_C2H2_type"/>
</dbReference>
<comment type="subcellular location">
    <subcellularLocation>
        <location evidence="1">Nucleus</location>
    </subcellularLocation>
</comment>
<dbReference type="FunFam" id="3.30.160.60:FF:000201">
    <property type="entry name" value="C2H2 finger domain protein (Gli3)"/>
    <property type="match status" value="1"/>
</dbReference>